<keyword evidence="3" id="KW-1185">Reference proteome</keyword>
<dbReference type="PANTHER" id="PTHR43364:SF1">
    <property type="entry name" value="OXIDOREDUCTASE YDHF"/>
    <property type="match status" value="1"/>
</dbReference>
<evidence type="ECO:0000259" key="1">
    <source>
        <dbReference type="Pfam" id="PF00248"/>
    </source>
</evidence>
<evidence type="ECO:0000313" key="2">
    <source>
        <dbReference type="EMBL" id="MCX2744474.1"/>
    </source>
</evidence>
<organism evidence="2 3">
    <name type="scientific">Mangrovivirga halotolerans</name>
    <dbReference type="NCBI Taxonomy" id="2993936"/>
    <lineage>
        <taxon>Bacteria</taxon>
        <taxon>Pseudomonadati</taxon>
        <taxon>Bacteroidota</taxon>
        <taxon>Cytophagia</taxon>
        <taxon>Cytophagales</taxon>
        <taxon>Mangrovivirgaceae</taxon>
        <taxon>Mangrovivirga</taxon>
    </lineage>
</organism>
<dbReference type="InterPro" id="IPR023210">
    <property type="entry name" value="NADP_OxRdtase_dom"/>
</dbReference>
<dbReference type="EMBL" id="JAPFQN010000006">
    <property type="protein sequence ID" value="MCX2744474.1"/>
    <property type="molecule type" value="Genomic_DNA"/>
</dbReference>
<dbReference type="SUPFAM" id="SSF51430">
    <property type="entry name" value="NAD(P)-linked oxidoreductase"/>
    <property type="match status" value="1"/>
</dbReference>
<gene>
    <name evidence="2" type="ORF">OO013_11395</name>
</gene>
<dbReference type="Proteomes" id="UP001209885">
    <property type="component" value="Unassembled WGS sequence"/>
</dbReference>
<protein>
    <submittedName>
        <fullName evidence="2">Aldo/keto reductase</fullName>
    </submittedName>
</protein>
<dbReference type="PANTHER" id="PTHR43364">
    <property type="entry name" value="NADH-SPECIFIC METHYLGLYOXAL REDUCTASE-RELATED"/>
    <property type="match status" value="1"/>
</dbReference>
<feature type="domain" description="NADP-dependent oxidoreductase" evidence="1">
    <location>
        <begin position="18"/>
        <end position="295"/>
    </location>
</feature>
<reference evidence="2 3" key="1">
    <citation type="submission" date="2022-11" db="EMBL/GenBank/DDBJ databases">
        <title>The characterization of three novel Bacteroidetes species and genomic analysis of their roles in tidal elemental geochemical cycles.</title>
        <authorList>
            <person name="Ma K."/>
        </authorList>
    </citation>
    <scope>NUCLEOTIDE SEQUENCE [LARGE SCALE GENOMIC DNA]</scope>
    <source>
        <strain evidence="2 3">M17</strain>
    </source>
</reference>
<dbReference type="Gene3D" id="3.20.20.100">
    <property type="entry name" value="NADP-dependent oxidoreductase domain"/>
    <property type="match status" value="1"/>
</dbReference>
<dbReference type="CDD" id="cd19092">
    <property type="entry name" value="AKR_BsYcsN_EcYdhF-like"/>
    <property type="match status" value="1"/>
</dbReference>
<sequence>MEKCPRIELSKNGPEFSRIIAGVWKWGQWGHNYNPEQVSELIKDSVNSGITTFDHADIYGDYTDEELFGKAFDLTGIDRDQIELVSKCGIKMVSPNRPEHGIKSYDYSEEHIVKSVDRSLRNLNTDYLDLLLLHRPSPLMDPHVIAGAFNKLKHEGKVKNFGVSNFTPSQFSMVNSVFPLVTNQVQISPLHLDCLTDGTLDQCIEEKIKPMAWSPLGSTGMFSDDSSDEKTFRVKKSIAKIAEKYNEGIDVIILAWHLKHPAEILPVLGTGKGSRLRKALGAFQIDLTNEEWFDIYSASLGEDIP</sequence>
<proteinExistence type="predicted"/>
<dbReference type="InterPro" id="IPR050523">
    <property type="entry name" value="AKR_Detox_Biosynth"/>
</dbReference>
<evidence type="ECO:0000313" key="3">
    <source>
        <dbReference type="Proteomes" id="UP001209885"/>
    </source>
</evidence>
<dbReference type="InterPro" id="IPR036812">
    <property type="entry name" value="NAD(P)_OxRdtase_dom_sf"/>
</dbReference>
<dbReference type="Pfam" id="PF00248">
    <property type="entry name" value="Aldo_ket_red"/>
    <property type="match status" value="1"/>
</dbReference>
<comment type="caution">
    <text evidence="2">The sequence shown here is derived from an EMBL/GenBank/DDBJ whole genome shotgun (WGS) entry which is preliminary data.</text>
</comment>
<accession>A0ABT3RSZ4</accession>
<dbReference type="RefSeq" id="WP_266056935.1">
    <property type="nucleotide sequence ID" value="NZ_JAPFQN010000006.1"/>
</dbReference>
<name>A0ABT3RSZ4_9BACT</name>